<feature type="compositionally biased region" description="Basic and acidic residues" evidence="1">
    <location>
        <begin position="331"/>
        <end position="345"/>
    </location>
</feature>
<dbReference type="AlphaFoldDB" id="A0AAV0YKD9"/>
<feature type="region of interest" description="Disordered" evidence="1">
    <location>
        <begin position="314"/>
        <end position="345"/>
    </location>
</feature>
<reference evidence="2 3" key="1">
    <citation type="submission" date="2023-01" db="EMBL/GenBank/DDBJ databases">
        <authorList>
            <person name="Kreplak J."/>
        </authorList>
    </citation>
    <scope>NUCLEOTIDE SEQUENCE [LARGE SCALE GENOMIC DNA]</scope>
</reference>
<dbReference type="Proteomes" id="UP001157006">
    <property type="component" value="Chromosome 1L"/>
</dbReference>
<feature type="region of interest" description="Disordered" evidence="1">
    <location>
        <begin position="214"/>
        <end position="233"/>
    </location>
</feature>
<evidence type="ECO:0000313" key="3">
    <source>
        <dbReference type="Proteomes" id="UP001157006"/>
    </source>
</evidence>
<gene>
    <name evidence="2" type="ORF">VFH_I257560</name>
</gene>
<proteinExistence type="predicted"/>
<protein>
    <submittedName>
        <fullName evidence="2">Uncharacterized protein</fullName>
    </submittedName>
</protein>
<feature type="compositionally biased region" description="Basic and acidic residues" evidence="1">
    <location>
        <begin position="220"/>
        <end position="233"/>
    </location>
</feature>
<dbReference type="SUPFAM" id="SSF57997">
    <property type="entry name" value="Tropomyosin"/>
    <property type="match status" value="1"/>
</dbReference>
<evidence type="ECO:0000256" key="1">
    <source>
        <dbReference type="SAM" id="MobiDB-lite"/>
    </source>
</evidence>
<organism evidence="2 3">
    <name type="scientific">Vicia faba</name>
    <name type="common">Broad bean</name>
    <name type="synonym">Faba vulgaris</name>
    <dbReference type="NCBI Taxonomy" id="3906"/>
    <lineage>
        <taxon>Eukaryota</taxon>
        <taxon>Viridiplantae</taxon>
        <taxon>Streptophyta</taxon>
        <taxon>Embryophyta</taxon>
        <taxon>Tracheophyta</taxon>
        <taxon>Spermatophyta</taxon>
        <taxon>Magnoliopsida</taxon>
        <taxon>eudicotyledons</taxon>
        <taxon>Gunneridae</taxon>
        <taxon>Pentapetalae</taxon>
        <taxon>rosids</taxon>
        <taxon>fabids</taxon>
        <taxon>Fabales</taxon>
        <taxon>Fabaceae</taxon>
        <taxon>Papilionoideae</taxon>
        <taxon>50 kb inversion clade</taxon>
        <taxon>NPAAA clade</taxon>
        <taxon>Hologalegina</taxon>
        <taxon>IRL clade</taxon>
        <taxon>Fabeae</taxon>
        <taxon>Vicia</taxon>
    </lineage>
</organism>
<evidence type="ECO:0000313" key="2">
    <source>
        <dbReference type="EMBL" id="CAI8586510.1"/>
    </source>
</evidence>
<name>A0AAV0YKD9_VICFA</name>
<accession>A0AAV0YKD9</accession>
<sequence length="345" mass="38933">MRPGKGKALKSSSDLEYSLTLSPWYIIWGIHLDCVYTSRVYRTLVHGDIDSVSSSSGSVEITMELPHTSFNMMVWNFDTVCLGEQYVHTFREGVFLSNTGEESDFIVEPCISGEKVREVLGIEENIVSLWVFLEKMTSFNLKKIMSLLAKEKSLSGEAPNAGKSDSYVKKIEAYFKKKFKEMQEAHDLKDSLTASANKRIVLLEKELESLKTAKTTSDSGLKETRGKLPDDDMANEDLKTQLFEQEKLVESLNVKLEAMVMEGLLVGDLGFDKVKSQALFLYLSIDLYELGFFKFIWDGNLMMEEDTEAYHSLKDNTDPSPSPVNIFAVEDSAKDNSNHEPSEDD</sequence>
<keyword evidence="3" id="KW-1185">Reference proteome</keyword>
<dbReference type="EMBL" id="OX451736">
    <property type="protein sequence ID" value="CAI8586510.1"/>
    <property type="molecule type" value="Genomic_DNA"/>
</dbReference>